<feature type="signal peptide" evidence="1">
    <location>
        <begin position="1"/>
        <end position="21"/>
    </location>
</feature>
<keyword evidence="1" id="KW-0732">Signal</keyword>
<comment type="caution">
    <text evidence="2">The sequence shown here is derived from an EMBL/GenBank/DDBJ whole genome shotgun (WGS) entry which is preliminary data.</text>
</comment>
<sequence>MKTLKLATLTTVVLFSGTAMANVVTDAGHTIVDSGKTVFTTLAKPGAINAEIGTLGYGASIAWSANESTEVVAGWNGGSFDVDTDIGGSDSIINWKKVLGDEWDDYQGNLRLDGDYSNPYVGVNLRPWKNRLTVGTGVIVQDNKLNATLTSQEGKATIKIDNKEYQVNGDINVKAKSGNTLAPYLTLGVKPNINSNSRLGFFGEVGAAYTGKWKTEVNVDNATVLGGQREKEFKADLEKTIRDNNPTWYPIVKVGATYRF</sequence>
<proteinExistence type="predicted"/>
<evidence type="ECO:0000313" key="2">
    <source>
        <dbReference type="EMBL" id="OBX60054.1"/>
    </source>
</evidence>
<feature type="chain" id="PRO_5008611868" evidence="1">
    <location>
        <begin position="22"/>
        <end position="260"/>
    </location>
</feature>
<dbReference type="Gene3D" id="2.40.160.170">
    <property type="match status" value="1"/>
</dbReference>
<dbReference type="RefSeq" id="WP_065254982.1">
    <property type="nucleotide sequence ID" value="NZ_LZDR01000024.1"/>
</dbReference>
<reference evidence="2 3" key="1">
    <citation type="submission" date="2016-06" db="EMBL/GenBank/DDBJ databases">
        <title>Draft genome of Moraxella lacunata CCUG 57757A.</title>
        <authorList>
            <person name="Salva-Serra F."/>
            <person name="Engstrom-Jakobsson H."/>
            <person name="Thorell K."/>
            <person name="Gonzales-Siles L."/>
            <person name="Karlsson R."/>
            <person name="Boulund F."/>
            <person name="Engstrand L."/>
            <person name="Kristiansson E."/>
            <person name="Moore E."/>
        </authorList>
    </citation>
    <scope>NUCLEOTIDE SEQUENCE [LARGE SCALE GENOMIC DNA]</scope>
    <source>
        <strain evidence="2 3">CCUG 57757A</strain>
    </source>
</reference>
<evidence type="ECO:0000313" key="3">
    <source>
        <dbReference type="Proteomes" id="UP000092607"/>
    </source>
</evidence>
<dbReference type="AlphaFoldDB" id="A0A1B8PWC1"/>
<accession>A0A1B8PWC1</accession>
<dbReference type="Proteomes" id="UP000092607">
    <property type="component" value="Unassembled WGS sequence"/>
</dbReference>
<protein>
    <submittedName>
        <fullName evidence="2">Uncharacterized protein</fullName>
    </submittedName>
</protein>
<dbReference type="OrthoDB" id="7061880at2"/>
<dbReference type="EMBL" id="LZMS01000093">
    <property type="protein sequence ID" value="OBX60054.1"/>
    <property type="molecule type" value="Genomic_DNA"/>
</dbReference>
<evidence type="ECO:0000256" key="1">
    <source>
        <dbReference type="SAM" id="SignalP"/>
    </source>
</evidence>
<gene>
    <name evidence="2" type="ORF">A9309_10385</name>
</gene>
<organism evidence="2 3">
    <name type="scientific">Moraxella lacunata</name>
    <dbReference type="NCBI Taxonomy" id="477"/>
    <lineage>
        <taxon>Bacteria</taxon>
        <taxon>Pseudomonadati</taxon>
        <taxon>Pseudomonadota</taxon>
        <taxon>Gammaproteobacteria</taxon>
        <taxon>Moraxellales</taxon>
        <taxon>Moraxellaceae</taxon>
        <taxon>Moraxella</taxon>
    </lineage>
</organism>
<name>A0A1B8PWC1_MORLA</name>